<protein>
    <submittedName>
        <fullName evidence="1">Uncharacterized protein</fullName>
    </submittedName>
</protein>
<sequence>MQQQQQLQQTNVDQCIRWLTLAMQPMDLGTYCTTVASIDQLRHAQLTAWKRDVASNFMAALKQSLKPHMSVNPRKVLIVLAISDFTRFKAVYDASGD</sequence>
<accession>A0A0S4KHG1</accession>
<keyword evidence="2" id="KW-1185">Reference proteome</keyword>
<dbReference type="AlphaFoldDB" id="A0A0S4KHG1"/>
<evidence type="ECO:0000313" key="1">
    <source>
        <dbReference type="EMBL" id="CUI11065.1"/>
    </source>
</evidence>
<proteinExistence type="predicted"/>
<organism evidence="1 2">
    <name type="scientific">Bodo saltans</name>
    <name type="common">Flagellated protozoan</name>
    <dbReference type="NCBI Taxonomy" id="75058"/>
    <lineage>
        <taxon>Eukaryota</taxon>
        <taxon>Discoba</taxon>
        <taxon>Euglenozoa</taxon>
        <taxon>Kinetoplastea</taxon>
        <taxon>Metakinetoplastina</taxon>
        <taxon>Eubodonida</taxon>
        <taxon>Bodonidae</taxon>
        <taxon>Bodo</taxon>
    </lineage>
</organism>
<dbReference type="VEuPathDB" id="TriTrypDB:BSAL_50540"/>
<dbReference type="Proteomes" id="UP000051952">
    <property type="component" value="Unassembled WGS sequence"/>
</dbReference>
<gene>
    <name evidence="1" type="ORF">BSAL_50540</name>
</gene>
<reference evidence="2" key="1">
    <citation type="submission" date="2015-09" db="EMBL/GenBank/DDBJ databases">
        <authorList>
            <consortium name="Pathogen Informatics"/>
        </authorList>
    </citation>
    <scope>NUCLEOTIDE SEQUENCE [LARGE SCALE GENOMIC DNA]</scope>
    <source>
        <strain evidence="2">Lake Konstanz</strain>
    </source>
</reference>
<evidence type="ECO:0000313" key="2">
    <source>
        <dbReference type="Proteomes" id="UP000051952"/>
    </source>
</evidence>
<dbReference type="EMBL" id="CYKH01000042">
    <property type="protein sequence ID" value="CUI11065.1"/>
    <property type="molecule type" value="Genomic_DNA"/>
</dbReference>
<name>A0A0S4KHG1_BODSA</name>